<evidence type="ECO:0000256" key="1">
    <source>
        <dbReference type="SAM" id="MobiDB-lite"/>
    </source>
</evidence>
<keyword evidence="3" id="KW-1185">Reference proteome</keyword>
<dbReference type="STRING" id="27835.A0A0N4XRX4"/>
<dbReference type="WBParaSite" id="NBR_0000527601-mRNA-1">
    <property type="protein sequence ID" value="NBR_0000527601-mRNA-1"/>
    <property type="gene ID" value="NBR_0000527601"/>
</dbReference>
<feature type="compositionally biased region" description="Basic and acidic residues" evidence="1">
    <location>
        <begin position="16"/>
        <end position="28"/>
    </location>
</feature>
<evidence type="ECO:0000313" key="2">
    <source>
        <dbReference type="EMBL" id="VDL68864.1"/>
    </source>
</evidence>
<gene>
    <name evidence="2" type="ORF">NBR_LOCUS5275</name>
</gene>
<dbReference type="EMBL" id="UYSL01012205">
    <property type="protein sequence ID" value="VDL68864.1"/>
    <property type="molecule type" value="Genomic_DNA"/>
</dbReference>
<sequence length="181" mass="20005">MSSSTAQRTSSRRPNCRRENSFSKRRSSDILPSILRQISRRSPRIFRKHTFDRTTETETMILANPLVDCSSGESRVKNEAHFSAHTESEPLTPPPMGDRPLCSRSTTANSGDFLESPGDAQPPANSTGTPTDSQVCVVSFSKNLCLFKSLNSFYSQPSLLRSSGIGEVFLEQPFSGLRTTK</sequence>
<accession>A0A0N4XRX4</accession>
<feature type="compositionally biased region" description="Basic and acidic residues" evidence="1">
    <location>
        <begin position="78"/>
        <end position="88"/>
    </location>
</feature>
<reference evidence="4" key="1">
    <citation type="submission" date="2017-02" db="UniProtKB">
        <authorList>
            <consortium name="WormBaseParasite"/>
        </authorList>
    </citation>
    <scope>IDENTIFICATION</scope>
</reference>
<dbReference type="Proteomes" id="UP000271162">
    <property type="component" value="Unassembled WGS sequence"/>
</dbReference>
<reference evidence="2 3" key="2">
    <citation type="submission" date="2018-11" db="EMBL/GenBank/DDBJ databases">
        <authorList>
            <consortium name="Pathogen Informatics"/>
        </authorList>
    </citation>
    <scope>NUCLEOTIDE SEQUENCE [LARGE SCALE GENOMIC DNA]</scope>
</reference>
<proteinExistence type="predicted"/>
<feature type="region of interest" description="Disordered" evidence="1">
    <location>
        <begin position="1"/>
        <end position="28"/>
    </location>
</feature>
<name>A0A0N4XRX4_NIPBR</name>
<protein>
    <submittedName>
        <fullName evidence="2 4">Uncharacterized protein</fullName>
    </submittedName>
</protein>
<feature type="compositionally biased region" description="Polar residues" evidence="1">
    <location>
        <begin position="123"/>
        <end position="132"/>
    </location>
</feature>
<organism evidence="4">
    <name type="scientific">Nippostrongylus brasiliensis</name>
    <name type="common">Rat hookworm</name>
    <dbReference type="NCBI Taxonomy" id="27835"/>
    <lineage>
        <taxon>Eukaryota</taxon>
        <taxon>Metazoa</taxon>
        <taxon>Ecdysozoa</taxon>
        <taxon>Nematoda</taxon>
        <taxon>Chromadorea</taxon>
        <taxon>Rhabditida</taxon>
        <taxon>Rhabditina</taxon>
        <taxon>Rhabditomorpha</taxon>
        <taxon>Strongyloidea</taxon>
        <taxon>Heligmosomidae</taxon>
        <taxon>Nippostrongylus</taxon>
    </lineage>
</organism>
<evidence type="ECO:0000313" key="4">
    <source>
        <dbReference type="WBParaSite" id="NBR_0000527601-mRNA-1"/>
    </source>
</evidence>
<feature type="region of interest" description="Disordered" evidence="1">
    <location>
        <begin position="78"/>
        <end position="132"/>
    </location>
</feature>
<evidence type="ECO:0000313" key="3">
    <source>
        <dbReference type="Proteomes" id="UP000271162"/>
    </source>
</evidence>
<dbReference type="AlphaFoldDB" id="A0A0N4XRX4"/>